<dbReference type="InterPro" id="IPR018391">
    <property type="entry name" value="PQQ_b-propeller_rpt"/>
</dbReference>
<protein>
    <submittedName>
        <fullName evidence="3">Serine/threonine-protein kinase AfsK</fullName>
        <ecNumber evidence="3">2.7.11.1</ecNumber>
    </submittedName>
</protein>
<dbReference type="KEGG" id="amob:HG15A2_06170"/>
<dbReference type="InterPro" id="IPR002372">
    <property type="entry name" value="PQQ_rpt_dom"/>
</dbReference>
<dbReference type="SMART" id="SM00564">
    <property type="entry name" value="PQQ"/>
    <property type="match status" value="4"/>
</dbReference>
<reference evidence="3 4" key="1">
    <citation type="submission" date="2019-02" db="EMBL/GenBank/DDBJ databases">
        <title>Deep-cultivation of Planctomycetes and their phenomic and genomic characterization uncovers novel biology.</title>
        <authorList>
            <person name="Wiegand S."/>
            <person name="Jogler M."/>
            <person name="Boedeker C."/>
            <person name="Pinto D."/>
            <person name="Vollmers J."/>
            <person name="Rivas-Marin E."/>
            <person name="Kohn T."/>
            <person name="Peeters S.H."/>
            <person name="Heuer A."/>
            <person name="Rast P."/>
            <person name="Oberbeckmann S."/>
            <person name="Bunk B."/>
            <person name="Jeske O."/>
            <person name="Meyerdierks A."/>
            <person name="Storesund J.E."/>
            <person name="Kallscheuer N."/>
            <person name="Luecker S."/>
            <person name="Lage O.M."/>
            <person name="Pohl T."/>
            <person name="Merkel B.J."/>
            <person name="Hornburger P."/>
            <person name="Mueller R.-W."/>
            <person name="Bruemmer F."/>
            <person name="Labrenz M."/>
            <person name="Spormann A.M."/>
            <person name="Op den Camp H."/>
            <person name="Overmann J."/>
            <person name="Amann R."/>
            <person name="Jetten M.S.M."/>
            <person name="Mascher T."/>
            <person name="Medema M.H."/>
            <person name="Devos D.P."/>
            <person name="Kaster A.-K."/>
            <person name="Ovreas L."/>
            <person name="Rohde M."/>
            <person name="Galperin M.Y."/>
            <person name="Jogler C."/>
        </authorList>
    </citation>
    <scope>NUCLEOTIDE SEQUENCE [LARGE SCALE GENOMIC DNA]</scope>
    <source>
        <strain evidence="3 4">HG15A2</strain>
    </source>
</reference>
<keyword evidence="4" id="KW-1185">Reference proteome</keyword>
<dbReference type="InterPro" id="IPR015943">
    <property type="entry name" value="WD40/YVTN_repeat-like_dom_sf"/>
</dbReference>
<dbReference type="Gene3D" id="2.140.10.10">
    <property type="entry name" value="Quinoprotein alcohol dehydrogenase-like superfamily"/>
    <property type="match status" value="1"/>
</dbReference>
<organism evidence="3 4">
    <name type="scientific">Adhaeretor mobilis</name>
    <dbReference type="NCBI Taxonomy" id="1930276"/>
    <lineage>
        <taxon>Bacteria</taxon>
        <taxon>Pseudomonadati</taxon>
        <taxon>Planctomycetota</taxon>
        <taxon>Planctomycetia</taxon>
        <taxon>Pirellulales</taxon>
        <taxon>Lacipirellulaceae</taxon>
        <taxon>Adhaeretor</taxon>
    </lineage>
</organism>
<dbReference type="Pfam" id="PF13360">
    <property type="entry name" value="PQQ_2"/>
    <property type="match status" value="2"/>
</dbReference>
<name>A0A517MR51_9BACT</name>
<feature type="domain" description="Pyrrolo-quinoline quinone repeat" evidence="2">
    <location>
        <begin position="211"/>
        <end position="323"/>
    </location>
</feature>
<dbReference type="AlphaFoldDB" id="A0A517MR51"/>
<dbReference type="PANTHER" id="PTHR34512">
    <property type="entry name" value="CELL SURFACE PROTEIN"/>
    <property type="match status" value="1"/>
</dbReference>
<evidence type="ECO:0000313" key="4">
    <source>
        <dbReference type="Proteomes" id="UP000319852"/>
    </source>
</evidence>
<sequence>MSLVTLACLSASTQYVYAGPLIPRPAASQVGLERAWFAQIGTDPARSEVTAWTLHDDCLFGVTDSGTAFALDANTGARLWVRQVGKQGYRAFGPGANSRFVAIVSGAKLYLLNRDDGRLMWSRDLGSAPGAGPAITEDYAFVVMLTGRVEGYDLNDPDARPWYYNSRGRAYLRPVTTGEVVSWPTSAGLLYVSSATKLGLLYRLETNDEIVAPPAEMDGNLYIASLDGYLYSIDGLTGNENWRFATGYPVETAPAVVGKRVYVSSSEPAIHAVDTKSGRELWDIAGSNIFVAQGKSRVYAADSRGSLQILDTETGSILGTLNTAEGIYPLVNEQTDRIYLVNRHGLVQCLHEIGADKPLRHRSMAKAKLKKEDDSDVNPFGEETPVEAGEGNAFDEALEAGPAEETPAEERADEADQGENNLFDDLDFFE</sequence>
<feature type="compositionally biased region" description="Acidic residues" evidence="1">
    <location>
        <begin position="411"/>
        <end position="430"/>
    </location>
</feature>
<keyword evidence="3" id="KW-0418">Kinase</keyword>
<accession>A0A517MR51</accession>
<dbReference type="SUPFAM" id="SSF50998">
    <property type="entry name" value="Quinoprotein alcohol dehydrogenase-like"/>
    <property type="match status" value="2"/>
</dbReference>
<dbReference type="EMBL" id="CP036263">
    <property type="protein sequence ID" value="QDS97356.1"/>
    <property type="molecule type" value="Genomic_DNA"/>
</dbReference>
<dbReference type="Gene3D" id="2.130.10.10">
    <property type="entry name" value="YVTN repeat-like/Quinoprotein amine dehydrogenase"/>
    <property type="match status" value="1"/>
</dbReference>
<gene>
    <name evidence="3" type="primary">afsK</name>
    <name evidence="3" type="ORF">HG15A2_06170</name>
</gene>
<evidence type="ECO:0000256" key="1">
    <source>
        <dbReference type="SAM" id="MobiDB-lite"/>
    </source>
</evidence>
<dbReference type="PANTHER" id="PTHR34512:SF30">
    <property type="entry name" value="OUTER MEMBRANE PROTEIN ASSEMBLY FACTOR BAMB"/>
    <property type="match status" value="1"/>
</dbReference>
<dbReference type="Proteomes" id="UP000319852">
    <property type="component" value="Chromosome"/>
</dbReference>
<evidence type="ECO:0000259" key="2">
    <source>
        <dbReference type="Pfam" id="PF13360"/>
    </source>
</evidence>
<feature type="region of interest" description="Disordered" evidence="1">
    <location>
        <begin position="368"/>
        <end position="430"/>
    </location>
</feature>
<dbReference type="EC" id="2.7.11.1" evidence="3"/>
<keyword evidence="3" id="KW-0808">Transferase</keyword>
<dbReference type="InterPro" id="IPR011047">
    <property type="entry name" value="Quinoprotein_ADH-like_sf"/>
</dbReference>
<feature type="domain" description="Pyrrolo-quinoline quinone repeat" evidence="2">
    <location>
        <begin position="66"/>
        <end position="163"/>
    </location>
</feature>
<evidence type="ECO:0000313" key="3">
    <source>
        <dbReference type="EMBL" id="QDS97356.1"/>
    </source>
</evidence>
<dbReference type="GO" id="GO:0004674">
    <property type="term" value="F:protein serine/threonine kinase activity"/>
    <property type="evidence" value="ECO:0007669"/>
    <property type="project" value="UniProtKB-EC"/>
</dbReference>
<proteinExistence type="predicted"/>